<dbReference type="PANTHER" id="PTHR45586">
    <property type="entry name" value="TPR REPEAT-CONTAINING PROTEIN PA4667"/>
    <property type="match status" value="1"/>
</dbReference>
<dbReference type="SMART" id="SM00671">
    <property type="entry name" value="SEL1"/>
    <property type="match status" value="2"/>
</dbReference>
<dbReference type="InterPro" id="IPR019734">
    <property type="entry name" value="TPR_rpt"/>
</dbReference>
<dbReference type="Pfam" id="PF00515">
    <property type="entry name" value="TPR_1"/>
    <property type="match status" value="1"/>
</dbReference>
<reference evidence="4 5" key="1">
    <citation type="submission" date="2020-08" db="EMBL/GenBank/DDBJ databases">
        <title>Genomic Encyclopedia of Type Strains, Phase IV (KMG-IV): sequencing the most valuable type-strain genomes for metagenomic binning, comparative biology and taxonomic classification.</title>
        <authorList>
            <person name="Goeker M."/>
        </authorList>
    </citation>
    <scope>NUCLEOTIDE SEQUENCE [LARGE SCALE GENOMIC DNA]</scope>
    <source>
        <strain evidence="4 5">DSM 13481</strain>
    </source>
</reference>
<dbReference type="InterPro" id="IPR011990">
    <property type="entry name" value="TPR-like_helical_dom_sf"/>
</dbReference>
<keyword evidence="1" id="KW-0677">Repeat</keyword>
<dbReference type="Gene3D" id="1.25.40.10">
    <property type="entry name" value="Tetratricopeptide repeat domain"/>
    <property type="match status" value="1"/>
</dbReference>
<dbReference type="InterPro" id="IPR002885">
    <property type="entry name" value="PPR_rpt"/>
</dbReference>
<organism evidence="4 5">
    <name type="scientific">Thermosipho japonicus</name>
    <dbReference type="NCBI Taxonomy" id="90323"/>
    <lineage>
        <taxon>Bacteria</taxon>
        <taxon>Thermotogati</taxon>
        <taxon>Thermotogota</taxon>
        <taxon>Thermotogae</taxon>
        <taxon>Thermotogales</taxon>
        <taxon>Fervidobacteriaceae</taxon>
        <taxon>Thermosipho</taxon>
    </lineage>
</organism>
<dbReference type="SUPFAM" id="SSF48452">
    <property type="entry name" value="TPR-like"/>
    <property type="match status" value="1"/>
</dbReference>
<accession>A0A841GGX7</accession>
<dbReference type="SMART" id="SM00028">
    <property type="entry name" value="TPR"/>
    <property type="match status" value="2"/>
</dbReference>
<dbReference type="RefSeq" id="WP_184619493.1">
    <property type="nucleotide sequence ID" value="NZ_JACHEX010000003.1"/>
</dbReference>
<dbReference type="AlphaFoldDB" id="A0A841GGX7"/>
<dbReference type="PANTHER" id="PTHR45586:SF1">
    <property type="entry name" value="LIPOPOLYSACCHARIDE ASSEMBLY PROTEIN B"/>
    <property type="match status" value="1"/>
</dbReference>
<feature type="repeat" description="TPR" evidence="3">
    <location>
        <begin position="33"/>
        <end position="66"/>
    </location>
</feature>
<dbReference type="InterPro" id="IPR006597">
    <property type="entry name" value="Sel1-like"/>
</dbReference>
<keyword evidence="2 3" id="KW-0802">TPR repeat</keyword>
<evidence type="ECO:0000313" key="5">
    <source>
        <dbReference type="Proteomes" id="UP000555828"/>
    </source>
</evidence>
<dbReference type="EMBL" id="JACHEX010000003">
    <property type="protein sequence ID" value="MBB6062862.1"/>
    <property type="molecule type" value="Genomic_DNA"/>
</dbReference>
<evidence type="ECO:0000313" key="4">
    <source>
        <dbReference type="EMBL" id="MBB6062862.1"/>
    </source>
</evidence>
<sequence length="139" mass="16355">MVEKLIKAIELSKQGKFDEAEKIYRELIKENVPEAYNNLGNIYRRRGLIAKAIEYYKQALQIKPDFAECYFNMGCAFMEIDNYSLAIFNFEKAEKLGFRDFELNVQLALCYLATGNNRKAQERMKDEKVRQEVLKYIEG</sequence>
<evidence type="ECO:0000256" key="2">
    <source>
        <dbReference type="ARBA" id="ARBA00022803"/>
    </source>
</evidence>
<dbReference type="InterPro" id="IPR051012">
    <property type="entry name" value="CellSynth/LPSAsmb/PSIAsmb"/>
</dbReference>
<dbReference type="Proteomes" id="UP000555828">
    <property type="component" value="Unassembled WGS sequence"/>
</dbReference>
<feature type="repeat" description="TPR" evidence="3">
    <location>
        <begin position="67"/>
        <end position="100"/>
    </location>
</feature>
<dbReference type="Pfam" id="PF13181">
    <property type="entry name" value="TPR_8"/>
    <property type="match status" value="1"/>
</dbReference>
<comment type="caution">
    <text evidence="4">The sequence shown here is derived from an EMBL/GenBank/DDBJ whole genome shotgun (WGS) entry which is preliminary data.</text>
</comment>
<evidence type="ECO:0000256" key="1">
    <source>
        <dbReference type="ARBA" id="ARBA00022737"/>
    </source>
</evidence>
<evidence type="ECO:0000256" key="3">
    <source>
        <dbReference type="PROSITE-ProRule" id="PRU00339"/>
    </source>
</evidence>
<name>A0A841GGX7_9BACT</name>
<gene>
    <name evidence="4" type="ORF">HNP65_001314</name>
</gene>
<protein>
    <submittedName>
        <fullName evidence="4">Tetratricopeptide (TPR) repeat protein</fullName>
    </submittedName>
</protein>
<keyword evidence="5" id="KW-1185">Reference proteome</keyword>
<dbReference type="PROSITE" id="PS50005">
    <property type="entry name" value="TPR"/>
    <property type="match status" value="2"/>
</dbReference>
<proteinExistence type="predicted"/>
<dbReference type="Pfam" id="PF01535">
    <property type="entry name" value="PPR"/>
    <property type="match status" value="1"/>
</dbReference>
<dbReference type="PROSITE" id="PS50293">
    <property type="entry name" value="TPR_REGION"/>
    <property type="match status" value="1"/>
</dbReference>